<organism evidence="2 3">
    <name type="scientific">Prorocentrum cordatum</name>
    <dbReference type="NCBI Taxonomy" id="2364126"/>
    <lineage>
        <taxon>Eukaryota</taxon>
        <taxon>Sar</taxon>
        <taxon>Alveolata</taxon>
        <taxon>Dinophyceae</taxon>
        <taxon>Prorocentrales</taxon>
        <taxon>Prorocentraceae</taxon>
        <taxon>Prorocentrum</taxon>
    </lineage>
</organism>
<feature type="compositionally biased region" description="Polar residues" evidence="1">
    <location>
        <begin position="25"/>
        <end position="38"/>
    </location>
</feature>
<dbReference type="Proteomes" id="UP001189429">
    <property type="component" value="Unassembled WGS sequence"/>
</dbReference>
<name>A0ABN9UZR7_9DINO</name>
<keyword evidence="3" id="KW-1185">Reference proteome</keyword>
<reference evidence="2" key="1">
    <citation type="submission" date="2023-10" db="EMBL/GenBank/DDBJ databases">
        <authorList>
            <person name="Chen Y."/>
            <person name="Shah S."/>
            <person name="Dougan E. K."/>
            <person name="Thang M."/>
            <person name="Chan C."/>
        </authorList>
    </citation>
    <scope>NUCLEOTIDE SEQUENCE [LARGE SCALE GENOMIC DNA]</scope>
</reference>
<sequence length="111" mass="11785">MAASQKEMEGRLTVVDEPLAPACSTLRSETQINSTDSEPCSERTGAHAGLGVRGGEVSVATAWEPAFGDPGRRWLCKPLSPNMPNPFPRSALIPEQPIPRATPGALYAQLS</sequence>
<dbReference type="EMBL" id="CAUYUJ010016489">
    <property type="protein sequence ID" value="CAK0865815.1"/>
    <property type="molecule type" value="Genomic_DNA"/>
</dbReference>
<evidence type="ECO:0000313" key="2">
    <source>
        <dbReference type="EMBL" id="CAK0865815.1"/>
    </source>
</evidence>
<evidence type="ECO:0000256" key="1">
    <source>
        <dbReference type="SAM" id="MobiDB-lite"/>
    </source>
</evidence>
<gene>
    <name evidence="2" type="ORF">PCOR1329_LOCUS53244</name>
</gene>
<proteinExistence type="predicted"/>
<comment type="caution">
    <text evidence="2">The sequence shown here is derived from an EMBL/GenBank/DDBJ whole genome shotgun (WGS) entry which is preliminary data.</text>
</comment>
<protein>
    <submittedName>
        <fullName evidence="2">Uncharacterized protein</fullName>
    </submittedName>
</protein>
<feature type="region of interest" description="Disordered" evidence="1">
    <location>
        <begin position="25"/>
        <end position="49"/>
    </location>
</feature>
<accession>A0ABN9UZR7</accession>
<evidence type="ECO:0000313" key="3">
    <source>
        <dbReference type="Proteomes" id="UP001189429"/>
    </source>
</evidence>